<dbReference type="PANTHER" id="PTHR30485">
    <property type="entry name" value="NI/FE-HYDROGENASE 1 B-TYPE CYTOCHROME SUBUNIT"/>
    <property type="match status" value="1"/>
</dbReference>
<sequence length="248" mass="27501">MPDPSRDVAARAAAGDLSALDQAELAAARTQRAVYVYEVPVRLWHWVNAGALLVLAVTGWLIASPPPTPVGEASAHFIMGSLRFAHFAAGWILAVGLAGRTYWAFAGNPYARELYWVPLFQLAYWKDLLAMLRWYGFLSARPGQYVGHNPLARFAMFFCFLLPCVFMVLTGFALYAEGQQAGSLFDHAFGWVIPLFGSSQDVHTAHHLGLWALLCFAMLHVYAALREEILGRSSMLSTMVSGWRTFKD</sequence>
<dbReference type="InterPro" id="IPR016174">
    <property type="entry name" value="Di-haem_cyt_TM"/>
</dbReference>
<comment type="similarity">
    <text evidence="2">Belongs to the HupC/HyaC/HydC family.</text>
</comment>
<dbReference type="AlphaFoldDB" id="A0A0K8P191"/>
<evidence type="ECO:0000259" key="13">
    <source>
        <dbReference type="Pfam" id="PF01292"/>
    </source>
</evidence>
<gene>
    <name evidence="14" type="ORF">ISF6_1780</name>
</gene>
<keyword evidence="9 12" id="KW-1133">Transmembrane helix</keyword>
<evidence type="ECO:0000256" key="3">
    <source>
        <dbReference type="ARBA" id="ARBA00022448"/>
    </source>
</evidence>
<keyword evidence="7" id="KW-0479">Metal-binding</keyword>
<reference evidence="15" key="1">
    <citation type="submission" date="2015-07" db="EMBL/GenBank/DDBJ databases">
        <title>Discovery of a poly(ethylene terephthalate assimilation.</title>
        <authorList>
            <person name="Yoshida S."/>
            <person name="Hiraga K."/>
            <person name="Takehana T."/>
            <person name="Taniguchi I."/>
            <person name="Yamaji H."/>
            <person name="Maeda Y."/>
            <person name="Toyohara K."/>
            <person name="Miyamoto K."/>
            <person name="Kimura Y."/>
            <person name="Oda K."/>
        </authorList>
    </citation>
    <scope>NUCLEOTIDE SEQUENCE [LARGE SCALE GENOMIC DNA]</scope>
    <source>
        <strain evidence="15">NBRC 110686 / TISTR 2288 / 201-F6</strain>
    </source>
</reference>
<evidence type="ECO:0000256" key="4">
    <source>
        <dbReference type="ARBA" id="ARBA00022475"/>
    </source>
</evidence>
<evidence type="ECO:0000313" key="14">
    <source>
        <dbReference type="EMBL" id="GAP35940.1"/>
    </source>
</evidence>
<keyword evidence="10" id="KW-0408">Iron</keyword>
<keyword evidence="11 12" id="KW-0472">Membrane</keyword>
<dbReference type="GO" id="GO:0005886">
    <property type="term" value="C:plasma membrane"/>
    <property type="evidence" value="ECO:0007669"/>
    <property type="project" value="UniProtKB-SubCell"/>
</dbReference>
<evidence type="ECO:0000256" key="8">
    <source>
        <dbReference type="ARBA" id="ARBA00022982"/>
    </source>
</evidence>
<feature type="transmembrane region" description="Helical" evidence="12">
    <location>
        <begin position="155"/>
        <end position="176"/>
    </location>
</feature>
<evidence type="ECO:0000256" key="10">
    <source>
        <dbReference type="ARBA" id="ARBA00023004"/>
    </source>
</evidence>
<comment type="caution">
    <text evidence="14">The sequence shown here is derived from an EMBL/GenBank/DDBJ whole genome shotgun (WGS) entry which is preliminary data.</text>
</comment>
<accession>A0A0K8P191</accession>
<evidence type="ECO:0000256" key="9">
    <source>
        <dbReference type="ARBA" id="ARBA00022989"/>
    </source>
</evidence>
<keyword evidence="8" id="KW-0249">Electron transport</keyword>
<dbReference type="InterPro" id="IPR011577">
    <property type="entry name" value="Cyt_b561_bac/Ni-Hgenase"/>
</dbReference>
<evidence type="ECO:0000256" key="1">
    <source>
        <dbReference type="ARBA" id="ARBA00004651"/>
    </source>
</evidence>
<keyword evidence="3" id="KW-0813">Transport</keyword>
<keyword evidence="4" id="KW-1003">Cell membrane</keyword>
<evidence type="ECO:0000256" key="7">
    <source>
        <dbReference type="ARBA" id="ARBA00022723"/>
    </source>
</evidence>
<dbReference type="Pfam" id="PF01292">
    <property type="entry name" value="Ni_hydr_CYTB"/>
    <property type="match status" value="1"/>
</dbReference>
<comment type="subcellular location">
    <subcellularLocation>
        <location evidence="1">Cell membrane</location>
        <topology evidence="1">Multi-pass membrane protein</topology>
    </subcellularLocation>
</comment>
<evidence type="ECO:0000256" key="5">
    <source>
        <dbReference type="ARBA" id="ARBA00022617"/>
    </source>
</evidence>
<feature type="transmembrane region" description="Helical" evidence="12">
    <location>
        <begin position="84"/>
        <end position="103"/>
    </location>
</feature>
<feature type="transmembrane region" description="Helical" evidence="12">
    <location>
        <begin position="208"/>
        <end position="225"/>
    </location>
</feature>
<dbReference type="GO" id="GO:0009055">
    <property type="term" value="F:electron transfer activity"/>
    <property type="evidence" value="ECO:0007669"/>
    <property type="project" value="InterPro"/>
</dbReference>
<dbReference type="InterPro" id="IPR051542">
    <property type="entry name" value="Hydrogenase_cytochrome"/>
</dbReference>
<keyword evidence="15" id="KW-1185">Reference proteome</keyword>
<evidence type="ECO:0000256" key="12">
    <source>
        <dbReference type="SAM" id="Phobius"/>
    </source>
</evidence>
<organism evidence="14 15">
    <name type="scientific">Piscinibacter sakaiensis</name>
    <name type="common">Ideonella sakaiensis</name>
    <dbReference type="NCBI Taxonomy" id="1547922"/>
    <lineage>
        <taxon>Bacteria</taxon>
        <taxon>Pseudomonadati</taxon>
        <taxon>Pseudomonadota</taxon>
        <taxon>Betaproteobacteria</taxon>
        <taxon>Burkholderiales</taxon>
        <taxon>Sphaerotilaceae</taxon>
        <taxon>Piscinibacter</taxon>
    </lineage>
</organism>
<protein>
    <submittedName>
        <fullName evidence="14">Ni,Fe-hydrogenase I, cytochrome b subunit</fullName>
    </submittedName>
</protein>
<dbReference type="GO" id="GO:0022904">
    <property type="term" value="P:respiratory electron transport chain"/>
    <property type="evidence" value="ECO:0007669"/>
    <property type="project" value="InterPro"/>
</dbReference>
<evidence type="ECO:0000256" key="6">
    <source>
        <dbReference type="ARBA" id="ARBA00022692"/>
    </source>
</evidence>
<keyword evidence="6 12" id="KW-0812">Transmembrane</keyword>
<dbReference type="OrthoDB" id="197262at2"/>
<feature type="transmembrane region" description="Helical" evidence="12">
    <location>
        <begin position="43"/>
        <end position="63"/>
    </location>
</feature>
<dbReference type="InterPro" id="IPR000516">
    <property type="entry name" value="Ni-dep_Hydgase_cyt-B"/>
</dbReference>
<name>A0A0K8P191_PISS1</name>
<evidence type="ECO:0000313" key="15">
    <source>
        <dbReference type="Proteomes" id="UP000037660"/>
    </source>
</evidence>
<reference evidence="14 15" key="2">
    <citation type="journal article" date="2016" name="Science">
        <title>A bacterium that degrades and assimilates poly(ethylene terephthalate).</title>
        <authorList>
            <person name="Yoshida S."/>
            <person name="Hiraga K."/>
            <person name="Takehana T."/>
            <person name="Taniguchi I."/>
            <person name="Yamaji H."/>
            <person name="Maeda Y."/>
            <person name="Toyohara K."/>
            <person name="Miyamoto K."/>
            <person name="Kimura Y."/>
            <person name="Oda K."/>
        </authorList>
    </citation>
    <scope>NUCLEOTIDE SEQUENCE [LARGE SCALE GENOMIC DNA]</scope>
    <source>
        <strain evidence="15">NBRC 110686 / TISTR 2288 / 201-F6</strain>
    </source>
</reference>
<dbReference type="Proteomes" id="UP000037660">
    <property type="component" value="Unassembled WGS sequence"/>
</dbReference>
<dbReference type="PANTHER" id="PTHR30485:SF0">
    <property type="entry name" value="NI_FE-HYDROGENASE 1 B-TYPE CYTOCHROME SUBUNIT-RELATED"/>
    <property type="match status" value="1"/>
</dbReference>
<keyword evidence="5" id="KW-0349">Heme</keyword>
<dbReference type="PRINTS" id="PR00161">
    <property type="entry name" value="NIHGNASECYTB"/>
</dbReference>
<dbReference type="EMBL" id="BBYR01000030">
    <property type="protein sequence ID" value="GAP35940.1"/>
    <property type="molecule type" value="Genomic_DNA"/>
</dbReference>
<evidence type="ECO:0000256" key="2">
    <source>
        <dbReference type="ARBA" id="ARBA00008622"/>
    </source>
</evidence>
<dbReference type="RefSeq" id="WP_054019966.1">
    <property type="nucleotide sequence ID" value="NZ_BBYR01000030.1"/>
</dbReference>
<dbReference type="Gene3D" id="1.20.950.20">
    <property type="entry name" value="Transmembrane di-heme cytochromes, Chain C"/>
    <property type="match status" value="1"/>
</dbReference>
<dbReference type="STRING" id="1547922.ISF6_1780"/>
<dbReference type="GO" id="GO:0020037">
    <property type="term" value="F:heme binding"/>
    <property type="evidence" value="ECO:0007669"/>
    <property type="project" value="TreeGrafter"/>
</dbReference>
<feature type="domain" description="Cytochrome b561 bacterial/Ni-hydrogenase" evidence="13">
    <location>
        <begin position="36"/>
        <end position="242"/>
    </location>
</feature>
<dbReference type="NCBIfam" id="TIGR02125">
    <property type="entry name" value="CytB-hydogenase"/>
    <property type="match status" value="1"/>
</dbReference>
<dbReference type="GO" id="GO:0005506">
    <property type="term" value="F:iron ion binding"/>
    <property type="evidence" value="ECO:0007669"/>
    <property type="project" value="InterPro"/>
</dbReference>
<proteinExistence type="inferred from homology"/>
<evidence type="ECO:0000256" key="11">
    <source>
        <dbReference type="ARBA" id="ARBA00023136"/>
    </source>
</evidence>
<dbReference type="SUPFAM" id="SSF81342">
    <property type="entry name" value="Transmembrane di-heme cytochromes"/>
    <property type="match status" value="1"/>
</dbReference>